<reference evidence="1" key="2">
    <citation type="submission" date="2022-06" db="UniProtKB">
        <authorList>
            <consortium name="EnsemblMetazoa"/>
        </authorList>
    </citation>
    <scope>IDENTIFICATION</scope>
    <source>
        <strain evidence="1">DF5081</strain>
    </source>
</reference>
<evidence type="ECO:0000313" key="2">
    <source>
        <dbReference type="Proteomes" id="UP000005237"/>
    </source>
</evidence>
<organism evidence="1 2">
    <name type="scientific">Caenorhabditis japonica</name>
    <dbReference type="NCBI Taxonomy" id="281687"/>
    <lineage>
        <taxon>Eukaryota</taxon>
        <taxon>Metazoa</taxon>
        <taxon>Ecdysozoa</taxon>
        <taxon>Nematoda</taxon>
        <taxon>Chromadorea</taxon>
        <taxon>Rhabditida</taxon>
        <taxon>Rhabditina</taxon>
        <taxon>Rhabditomorpha</taxon>
        <taxon>Rhabditoidea</taxon>
        <taxon>Rhabditidae</taxon>
        <taxon>Peloderinae</taxon>
        <taxon>Caenorhabditis</taxon>
    </lineage>
</organism>
<protein>
    <submittedName>
        <fullName evidence="1">Uncharacterized protein</fullName>
    </submittedName>
</protein>
<dbReference type="AlphaFoldDB" id="A0A8R1IPR8"/>
<evidence type="ECO:0000313" key="1">
    <source>
        <dbReference type="EnsemblMetazoa" id="CJA40930.1"/>
    </source>
</evidence>
<sequence>MFMEKRIRLSSSFRKSVCRQCNAQLMTTEGGKAKHYKGRPDSILISGAQRKEYRASIFGDSTINWSGGKGLNQSRRLRLTV</sequence>
<keyword evidence="2" id="KW-1185">Reference proteome</keyword>
<name>A0A8R1IPR8_CAEJA</name>
<dbReference type="Proteomes" id="UP000005237">
    <property type="component" value="Unassembled WGS sequence"/>
</dbReference>
<proteinExistence type="predicted"/>
<dbReference type="EnsemblMetazoa" id="CJA40930.1">
    <property type="protein sequence ID" value="CJA40930.1"/>
    <property type="gene ID" value="WBGene00216778"/>
</dbReference>
<reference evidence="2" key="1">
    <citation type="submission" date="2010-08" db="EMBL/GenBank/DDBJ databases">
        <authorList>
            <consortium name="Caenorhabditis japonica Sequencing Consortium"/>
            <person name="Wilson R.K."/>
        </authorList>
    </citation>
    <scope>NUCLEOTIDE SEQUENCE [LARGE SCALE GENOMIC DNA]</scope>
    <source>
        <strain evidence="2">DF5081</strain>
    </source>
</reference>
<accession>A0A8R1IPR8</accession>